<feature type="domain" description="CBS" evidence="10">
    <location>
        <begin position="208"/>
        <end position="270"/>
    </location>
</feature>
<evidence type="ECO:0000313" key="13">
    <source>
        <dbReference type="Proteomes" id="UP000294678"/>
    </source>
</evidence>
<keyword evidence="4 8" id="KW-1133">Transmembrane helix</keyword>
<evidence type="ECO:0000259" key="11">
    <source>
        <dbReference type="PROSITE" id="PS51846"/>
    </source>
</evidence>
<feature type="transmembrane region" description="Helical" evidence="9">
    <location>
        <begin position="92"/>
        <end position="110"/>
    </location>
</feature>
<evidence type="ECO:0000256" key="2">
    <source>
        <dbReference type="ARBA" id="ARBA00022692"/>
    </source>
</evidence>
<dbReference type="Pfam" id="PF00571">
    <property type="entry name" value="CBS"/>
    <property type="match status" value="2"/>
</dbReference>
<keyword evidence="6 8" id="KW-0472">Membrane</keyword>
<evidence type="ECO:0000256" key="8">
    <source>
        <dbReference type="PROSITE-ProRule" id="PRU01193"/>
    </source>
</evidence>
<dbReference type="InterPro" id="IPR046342">
    <property type="entry name" value="CBS_dom_sf"/>
</dbReference>
<evidence type="ECO:0000256" key="3">
    <source>
        <dbReference type="ARBA" id="ARBA00022737"/>
    </source>
</evidence>
<dbReference type="Gene3D" id="3.10.580.10">
    <property type="entry name" value="CBS-domain"/>
    <property type="match status" value="1"/>
</dbReference>
<keyword evidence="2 8" id="KW-0812">Transmembrane</keyword>
<dbReference type="EMBL" id="SOBG01000007">
    <property type="protein sequence ID" value="TDT68651.1"/>
    <property type="molecule type" value="Genomic_DNA"/>
</dbReference>
<dbReference type="PANTHER" id="PTHR22777">
    <property type="entry name" value="HEMOLYSIN-RELATED"/>
    <property type="match status" value="1"/>
</dbReference>
<dbReference type="InterPro" id="IPR036318">
    <property type="entry name" value="FAD-bd_PCMH-like_sf"/>
</dbReference>
<comment type="subcellular location">
    <subcellularLocation>
        <location evidence="1">Membrane</location>
        <topology evidence="1">Multi-pass membrane protein</topology>
    </subcellularLocation>
</comment>
<sequence length="429" mass="48686">METYSQIILLIFLIILSGFFSSSETALTGFKMTKLKKVEEENENIAKLLKLWLKKPNEFLTAILIGNNIVNILASSIATTLAITLIGNNANTILLVTGIMTIIILIFGEITPKIIAKNYPTKISMSVIRIINILNIIFYPITKILIFVSRIISKFFGVELNENKLLITEEDIKSFVNVGKDEGVLEEEEQEMIHSIFEFGDTTVKEVMIPRTTMFVLEGSQLVKDIWDDIIDSGFSRIPVYEEKIDNIIGIIYVKDLFTVIKENKLHLPIKNFVREAYFVPETKELDALLKEFKKAHIHIAMVVDEYGGINGLVTIEDLIEEIIGEISDEFDDDDDGELIKKLSDFKYLVNAMISIDDLDNELNINIPISDDYDTLGGFIYSVLGRIPVINDTITHENLTIRVMKIEERRIDKVLIIINNTENNGDKGE</sequence>
<dbReference type="InterPro" id="IPR002550">
    <property type="entry name" value="CNNM"/>
</dbReference>
<feature type="transmembrane region" description="Helical" evidence="9">
    <location>
        <begin position="6"/>
        <end position="27"/>
    </location>
</feature>
<evidence type="ECO:0000256" key="5">
    <source>
        <dbReference type="ARBA" id="ARBA00023122"/>
    </source>
</evidence>
<dbReference type="Pfam" id="PF03471">
    <property type="entry name" value="CorC_HlyC"/>
    <property type="match status" value="1"/>
</dbReference>
<dbReference type="InterPro" id="IPR000644">
    <property type="entry name" value="CBS_dom"/>
</dbReference>
<proteinExistence type="predicted"/>
<organism evidence="12 13">
    <name type="scientific">Hypnocyclicus thermotrophus</name>
    <dbReference type="NCBI Taxonomy" id="1627895"/>
    <lineage>
        <taxon>Bacteria</taxon>
        <taxon>Fusobacteriati</taxon>
        <taxon>Fusobacteriota</taxon>
        <taxon>Fusobacteriia</taxon>
        <taxon>Fusobacteriales</taxon>
        <taxon>Fusobacteriaceae</taxon>
        <taxon>Hypnocyclicus</taxon>
    </lineage>
</organism>
<keyword evidence="5 7" id="KW-0129">CBS domain</keyword>
<dbReference type="Pfam" id="PF01595">
    <property type="entry name" value="CNNM"/>
    <property type="match status" value="1"/>
</dbReference>
<feature type="transmembrane region" description="Helical" evidence="9">
    <location>
        <begin position="59"/>
        <end position="86"/>
    </location>
</feature>
<evidence type="ECO:0000313" key="12">
    <source>
        <dbReference type="EMBL" id="TDT68651.1"/>
    </source>
</evidence>
<evidence type="ECO:0000256" key="1">
    <source>
        <dbReference type="ARBA" id="ARBA00004141"/>
    </source>
</evidence>
<dbReference type="SMART" id="SM01091">
    <property type="entry name" value="CorC_HlyC"/>
    <property type="match status" value="1"/>
</dbReference>
<dbReference type="PANTHER" id="PTHR22777:SF17">
    <property type="entry name" value="UPF0053 PROTEIN SLL0260"/>
    <property type="match status" value="1"/>
</dbReference>
<keyword evidence="13" id="KW-1185">Reference proteome</keyword>
<gene>
    <name evidence="12" type="ORF">EV215_1718</name>
</gene>
<dbReference type="RefSeq" id="WP_134113582.1">
    <property type="nucleotide sequence ID" value="NZ_SOBG01000007.1"/>
</dbReference>
<evidence type="ECO:0000259" key="10">
    <source>
        <dbReference type="PROSITE" id="PS51371"/>
    </source>
</evidence>
<dbReference type="CDD" id="cd04590">
    <property type="entry name" value="CBS_pair_CorC_HlyC_assoc"/>
    <property type="match status" value="1"/>
</dbReference>
<name>A0AA46DY48_9FUSO</name>
<keyword evidence="3" id="KW-0677">Repeat</keyword>
<dbReference type="SUPFAM" id="SSF54631">
    <property type="entry name" value="CBS-domain pair"/>
    <property type="match status" value="1"/>
</dbReference>
<dbReference type="FunFam" id="3.10.580.10:FF:000002">
    <property type="entry name" value="Magnesium/cobalt efflux protein CorC"/>
    <property type="match status" value="1"/>
</dbReference>
<feature type="transmembrane region" description="Helical" evidence="9">
    <location>
        <begin position="130"/>
        <end position="152"/>
    </location>
</feature>
<feature type="domain" description="CNNM transmembrane" evidence="11">
    <location>
        <begin position="1"/>
        <end position="189"/>
    </location>
</feature>
<dbReference type="PROSITE" id="PS51371">
    <property type="entry name" value="CBS"/>
    <property type="match status" value="2"/>
</dbReference>
<dbReference type="PROSITE" id="PS51846">
    <property type="entry name" value="CNNM"/>
    <property type="match status" value="1"/>
</dbReference>
<dbReference type="GO" id="GO:0050660">
    <property type="term" value="F:flavin adenine dinucleotide binding"/>
    <property type="evidence" value="ECO:0007669"/>
    <property type="project" value="InterPro"/>
</dbReference>
<dbReference type="InterPro" id="IPR005170">
    <property type="entry name" value="Transptr-assoc_dom"/>
</dbReference>
<comment type="caution">
    <text evidence="12">The sequence shown here is derived from an EMBL/GenBank/DDBJ whole genome shotgun (WGS) entry which is preliminary data.</text>
</comment>
<evidence type="ECO:0000256" key="6">
    <source>
        <dbReference type="ARBA" id="ARBA00023136"/>
    </source>
</evidence>
<reference evidence="12 13" key="1">
    <citation type="submission" date="2019-03" db="EMBL/GenBank/DDBJ databases">
        <title>Genomic Encyclopedia of Type Strains, Phase IV (KMG-IV): sequencing the most valuable type-strain genomes for metagenomic binning, comparative biology and taxonomic classification.</title>
        <authorList>
            <person name="Goeker M."/>
        </authorList>
    </citation>
    <scope>NUCLEOTIDE SEQUENCE [LARGE SCALE GENOMIC DNA]</scope>
    <source>
        <strain evidence="12 13">DSM 100055</strain>
    </source>
</reference>
<dbReference type="InterPro" id="IPR044751">
    <property type="entry name" value="Ion_transp-like_CBS"/>
</dbReference>
<dbReference type="Gene3D" id="3.30.465.10">
    <property type="match status" value="1"/>
</dbReference>
<accession>A0AA46DY48</accession>
<dbReference type="InterPro" id="IPR016169">
    <property type="entry name" value="FAD-bd_PCMH_sub2"/>
</dbReference>
<dbReference type="AlphaFoldDB" id="A0AA46DY48"/>
<evidence type="ECO:0000256" key="7">
    <source>
        <dbReference type="PROSITE-ProRule" id="PRU00703"/>
    </source>
</evidence>
<protein>
    <submittedName>
        <fullName evidence="12">Hemolysin</fullName>
    </submittedName>
</protein>
<dbReference type="GO" id="GO:0005886">
    <property type="term" value="C:plasma membrane"/>
    <property type="evidence" value="ECO:0007669"/>
    <property type="project" value="TreeGrafter"/>
</dbReference>
<evidence type="ECO:0000256" key="9">
    <source>
        <dbReference type="SAM" id="Phobius"/>
    </source>
</evidence>
<evidence type="ECO:0000256" key="4">
    <source>
        <dbReference type="ARBA" id="ARBA00022989"/>
    </source>
</evidence>
<feature type="domain" description="CBS" evidence="10">
    <location>
        <begin position="273"/>
        <end position="330"/>
    </location>
</feature>
<dbReference type="Proteomes" id="UP000294678">
    <property type="component" value="Unassembled WGS sequence"/>
</dbReference>
<dbReference type="SUPFAM" id="SSF56176">
    <property type="entry name" value="FAD-binding/transporter-associated domain-like"/>
    <property type="match status" value="1"/>
</dbReference>